<keyword evidence="3" id="KW-1185">Reference proteome</keyword>
<evidence type="ECO:0000313" key="2">
    <source>
        <dbReference type="EMBL" id="GCC46597.1"/>
    </source>
</evidence>
<dbReference type="AlphaFoldDB" id="A0A401TVD5"/>
<sequence length="115" mass="12989">MANQGPKYGFSRQVQQKIDQKYDGELEELLVRWILIQCNGETPGGKDLQRPPSGKSTFHQWLKDGSVSRNASPRSTYPHPKSGKGGRVPRQEGHGGFAKLPIMLRNVQVRMDWLC</sequence>
<accession>A0A401TVD5</accession>
<evidence type="ECO:0000256" key="1">
    <source>
        <dbReference type="SAM" id="MobiDB-lite"/>
    </source>
</evidence>
<gene>
    <name evidence="2" type="ORF">chiPu_0030719</name>
</gene>
<evidence type="ECO:0000313" key="3">
    <source>
        <dbReference type="Proteomes" id="UP000287033"/>
    </source>
</evidence>
<dbReference type="InterPro" id="IPR036872">
    <property type="entry name" value="CH_dom_sf"/>
</dbReference>
<dbReference type="EMBL" id="BEZZ01191255">
    <property type="protein sequence ID" value="GCC46597.1"/>
    <property type="molecule type" value="Genomic_DNA"/>
</dbReference>
<feature type="region of interest" description="Disordered" evidence="1">
    <location>
        <begin position="42"/>
        <end position="95"/>
    </location>
</feature>
<dbReference type="PRINTS" id="PR00888">
    <property type="entry name" value="SM22CALPONIN"/>
</dbReference>
<dbReference type="STRING" id="137246.A0A401TVD5"/>
<proteinExistence type="predicted"/>
<reference evidence="2 3" key="1">
    <citation type="journal article" date="2018" name="Nat. Ecol. Evol.">
        <title>Shark genomes provide insights into elasmobranch evolution and the origin of vertebrates.</title>
        <authorList>
            <person name="Hara Y"/>
            <person name="Yamaguchi K"/>
            <person name="Onimaru K"/>
            <person name="Kadota M"/>
            <person name="Koyanagi M"/>
            <person name="Keeley SD"/>
            <person name="Tatsumi K"/>
            <person name="Tanaka K"/>
            <person name="Motone F"/>
            <person name="Kageyama Y"/>
            <person name="Nozu R"/>
            <person name="Adachi N"/>
            <person name="Nishimura O"/>
            <person name="Nakagawa R"/>
            <person name="Tanegashima C"/>
            <person name="Kiyatake I"/>
            <person name="Matsumoto R"/>
            <person name="Murakumo K"/>
            <person name="Nishida K"/>
            <person name="Terakita A"/>
            <person name="Kuratani S"/>
            <person name="Sato K"/>
            <person name="Hyodo S Kuraku.S."/>
        </authorList>
    </citation>
    <scope>NUCLEOTIDE SEQUENCE [LARGE SCALE GENOMIC DNA]</scope>
</reference>
<dbReference type="Proteomes" id="UP000287033">
    <property type="component" value="Unassembled WGS sequence"/>
</dbReference>
<protein>
    <recommendedName>
        <fullName evidence="4">Transgelin</fullName>
    </recommendedName>
</protein>
<dbReference type="SUPFAM" id="SSF47576">
    <property type="entry name" value="Calponin-homology domain, CH-domain"/>
    <property type="match status" value="1"/>
</dbReference>
<evidence type="ECO:0008006" key="4">
    <source>
        <dbReference type="Google" id="ProtNLM"/>
    </source>
</evidence>
<dbReference type="OrthoDB" id="21595at2759"/>
<name>A0A401TVD5_CHIPU</name>
<dbReference type="InterPro" id="IPR003096">
    <property type="entry name" value="SM22_calponin"/>
</dbReference>
<organism evidence="2 3">
    <name type="scientific">Chiloscyllium punctatum</name>
    <name type="common">Brownbanded bambooshark</name>
    <name type="synonym">Hemiscyllium punctatum</name>
    <dbReference type="NCBI Taxonomy" id="137246"/>
    <lineage>
        <taxon>Eukaryota</taxon>
        <taxon>Metazoa</taxon>
        <taxon>Chordata</taxon>
        <taxon>Craniata</taxon>
        <taxon>Vertebrata</taxon>
        <taxon>Chondrichthyes</taxon>
        <taxon>Elasmobranchii</taxon>
        <taxon>Galeomorphii</taxon>
        <taxon>Galeoidea</taxon>
        <taxon>Orectolobiformes</taxon>
        <taxon>Hemiscylliidae</taxon>
        <taxon>Chiloscyllium</taxon>
    </lineage>
</organism>
<comment type="caution">
    <text evidence="2">The sequence shown here is derived from an EMBL/GenBank/DDBJ whole genome shotgun (WGS) entry which is preliminary data.</text>
</comment>